<dbReference type="InterPro" id="IPR003741">
    <property type="entry name" value="LUD_dom"/>
</dbReference>
<feature type="domain" description="LUD" evidence="1">
    <location>
        <begin position="11"/>
        <end position="207"/>
    </location>
</feature>
<keyword evidence="3" id="KW-1185">Reference proteome</keyword>
<accession>A0A1M5Z8Z7</accession>
<sequence length="213" mass="23992">MGIYDVENKDINKLMKNLKQRNINSCFFSNRLEAKNALINKIPSDSLIAFGGSTTIKELGLVDYLINNQYKVLNRFEKDISKEEKIEIERKSLLADIFITGSNALTIDGELINMDHTGNRVSAMLFGPKKVYIVVGVNKIVNSIEEGIRRVKTVAAPLNAKRAKDEYNPPCLKNGQCVNCNSKDSICNSLVIMSRQYIPERVTIFIINEELGF</sequence>
<dbReference type="STRING" id="1123281.SAMN02745180_02871"/>
<dbReference type="PANTHER" id="PTHR36179:SF2">
    <property type="entry name" value="LUD DOMAIN-CONTAINING PROTEIN"/>
    <property type="match status" value="1"/>
</dbReference>
<dbReference type="AlphaFoldDB" id="A0A1M5Z8Z7"/>
<dbReference type="EMBL" id="FQXR01000025">
    <property type="protein sequence ID" value="SHI20701.1"/>
    <property type="molecule type" value="Genomic_DNA"/>
</dbReference>
<dbReference type="RefSeq" id="WP_072745458.1">
    <property type="nucleotide sequence ID" value="NZ_FQXR01000025.1"/>
</dbReference>
<dbReference type="OrthoDB" id="9809147at2"/>
<organism evidence="2 3">
    <name type="scientific">Sporanaerobacter acetigenes DSM 13106</name>
    <dbReference type="NCBI Taxonomy" id="1123281"/>
    <lineage>
        <taxon>Bacteria</taxon>
        <taxon>Bacillati</taxon>
        <taxon>Bacillota</taxon>
        <taxon>Tissierellia</taxon>
        <taxon>Tissierellales</taxon>
        <taxon>Sporanaerobacteraceae</taxon>
        <taxon>Sporanaerobacter</taxon>
    </lineage>
</organism>
<dbReference type="PANTHER" id="PTHR36179">
    <property type="entry name" value="LUD_DOM DOMAIN-CONTAINING PROTEIN"/>
    <property type="match status" value="1"/>
</dbReference>
<gene>
    <name evidence="2" type="ORF">SAMN02745180_02871</name>
</gene>
<evidence type="ECO:0000259" key="1">
    <source>
        <dbReference type="Pfam" id="PF02589"/>
    </source>
</evidence>
<evidence type="ECO:0000313" key="2">
    <source>
        <dbReference type="EMBL" id="SHI20701.1"/>
    </source>
</evidence>
<reference evidence="2 3" key="1">
    <citation type="submission" date="2016-11" db="EMBL/GenBank/DDBJ databases">
        <authorList>
            <person name="Jaros S."/>
            <person name="Januszkiewicz K."/>
            <person name="Wedrychowicz H."/>
        </authorList>
    </citation>
    <scope>NUCLEOTIDE SEQUENCE [LARGE SCALE GENOMIC DNA]</scope>
    <source>
        <strain evidence="2 3">DSM 13106</strain>
    </source>
</reference>
<dbReference type="PIRSF" id="PIRSF020269">
    <property type="entry name" value="DUF1121"/>
    <property type="match status" value="1"/>
</dbReference>
<dbReference type="Proteomes" id="UP000184389">
    <property type="component" value="Unassembled WGS sequence"/>
</dbReference>
<dbReference type="InterPro" id="IPR009501">
    <property type="entry name" value="UCP020269"/>
</dbReference>
<protein>
    <submittedName>
        <fullName evidence="2">Uncharacterized ACR, YkgG family COG1556</fullName>
    </submittedName>
</protein>
<proteinExistence type="predicted"/>
<evidence type="ECO:0000313" key="3">
    <source>
        <dbReference type="Proteomes" id="UP000184389"/>
    </source>
</evidence>
<dbReference type="Pfam" id="PF02589">
    <property type="entry name" value="LUD_dom"/>
    <property type="match status" value="1"/>
</dbReference>
<name>A0A1M5Z8Z7_9FIRM</name>